<name>A0A2S7IMC7_9BACT</name>
<gene>
    <name evidence="2" type="ORF">C5O19_04240</name>
</gene>
<dbReference type="RefSeq" id="WP_094814610.1">
    <property type="nucleotide sequence ID" value="NZ_PTRA01000001.1"/>
</dbReference>
<dbReference type="EMBL" id="PTRA01000001">
    <property type="protein sequence ID" value="PQA58877.1"/>
    <property type="molecule type" value="Genomic_DNA"/>
</dbReference>
<keyword evidence="1" id="KW-1133">Transmembrane helix</keyword>
<feature type="transmembrane region" description="Helical" evidence="1">
    <location>
        <begin position="20"/>
        <end position="43"/>
    </location>
</feature>
<accession>A0A2S7IMC7</accession>
<organism evidence="2 3">
    <name type="scientific">Siphonobacter curvatus</name>
    <dbReference type="NCBI Taxonomy" id="2094562"/>
    <lineage>
        <taxon>Bacteria</taxon>
        <taxon>Pseudomonadati</taxon>
        <taxon>Bacteroidota</taxon>
        <taxon>Cytophagia</taxon>
        <taxon>Cytophagales</taxon>
        <taxon>Cytophagaceae</taxon>
        <taxon>Siphonobacter</taxon>
    </lineage>
</organism>
<dbReference type="Proteomes" id="UP000239590">
    <property type="component" value="Unassembled WGS sequence"/>
</dbReference>
<protein>
    <submittedName>
        <fullName evidence="2">Uncharacterized protein</fullName>
    </submittedName>
</protein>
<evidence type="ECO:0000313" key="2">
    <source>
        <dbReference type="EMBL" id="PQA58877.1"/>
    </source>
</evidence>
<keyword evidence="1" id="KW-0812">Transmembrane</keyword>
<evidence type="ECO:0000313" key="3">
    <source>
        <dbReference type="Proteomes" id="UP000239590"/>
    </source>
</evidence>
<reference evidence="3" key="1">
    <citation type="submission" date="2018-02" db="EMBL/GenBank/DDBJ databases">
        <title>Genome sequencing of Solimonas sp. HR-BB.</title>
        <authorList>
            <person name="Lee Y."/>
            <person name="Jeon C.O."/>
        </authorList>
    </citation>
    <scope>NUCLEOTIDE SEQUENCE [LARGE SCALE GENOMIC DNA]</scope>
    <source>
        <strain evidence="3">HR-U</strain>
    </source>
</reference>
<sequence length="59" mass="6917">MIKRPERSKYVTPGAIVFNIIFILAYPIIAAFYLVFNILVWVLSIPSRMWAYVAKRIRS</sequence>
<comment type="caution">
    <text evidence="2">The sequence shown here is derived from an EMBL/GenBank/DDBJ whole genome shotgun (WGS) entry which is preliminary data.</text>
</comment>
<keyword evidence="3" id="KW-1185">Reference proteome</keyword>
<dbReference type="OrthoDB" id="965147at2"/>
<proteinExistence type="predicted"/>
<keyword evidence="1" id="KW-0472">Membrane</keyword>
<evidence type="ECO:0000256" key="1">
    <source>
        <dbReference type="SAM" id="Phobius"/>
    </source>
</evidence>
<dbReference type="AlphaFoldDB" id="A0A2S7IMC7"/>